<evidence type="ECO:0000313" key="10">
    <source>
        <dbReference type="Proteomes" id="UP000643405"/>
    </source>
</evidence>
<dbReference type="InterPro" id="IPR035906">
    <property type="entry name" value="MetI-like_sf"/>
</dbReference>
<evidence type="ECO:0000259" key="8">
    <source>
        <dbReference type="PROSITE" id="PS50928"/>
    </source>
</evidence>
<evidence type="ECO:0000256" key="2">
    <source>
        <dbReference type="ARBA" id="ARBA00022448"/>
    </source>
</evidence>
<keyword evidence="4 7" id="KW-0812">Transmembrane</keyword>
<keyword evidence="5 7" id="KW-1133">Transmembrane helix</keyword>
<feature type="transmembrane region" description="Helical" evidence="7">
    <location>
        <begin position="12"/>
        <end position="37"/>
    </location>
</feature>
<dbReference type="AlphaFoldDB" id="A0A8J6PH34"/>
<evidence type="ECO:0000256" key="3">
    <source>
        <dbReference type="ARBA" id="ARBA00022475"/>
    </source>
</evidence>
<name>A0A8J6PH34_9HYPH</name>
<dbReference type="PANTHER" id="PTHR30151">
    <property type="entry name" value="ALKANE SULFONATE ABC TRANSPORTER-RELATED, MEMBRANE SUBUNIT"/>
    <property type="match status" value="1"/>
</dbReference>
<dbReference type="GO" id="GO:0005886">
    <property type="term" value="C:plasma membrane"/>
    <property type="evidence" value="ECO:0007669"/>
    <property type="project" value="UniProtKB-SubCell"/>
</dbReference>
<evidence type="ECO:0000256" key="1">
    <source>
        <dbReference type="ARBA" id="ARBA00004651"/>
    </source>
</evidence>
<dbReference type="RefSeq" id="WP_188163294.1">
    <property type="nucleotide sequence ID" value="NZ_JACVVX010000001.1"/>
</dbReference>
<accession>A0A8J6PH34</accession>
<dbReference type="CDD" id="cd06261">
    <property type="entry name" value="TM_PBP2"/>
    <property type="match status" value="1"/>
</dbReference>
<dbReference type="EMBL" id="JACVVX010000001">
    <property type="protein sequence ID" value="MBD0413898.1"/>
    <property type="molecule type" value="Genomic_DNA"/>
</dbReference>
<dbReference type="Proteomes" id="UP000643405">
    <property type="component" value="Unassembled WGS sequence"/>
</dbReference>
<evidence type="ECO:0000256" key="5">
    <source>
        <dbReference type="ARBA" id="ARBA00022989"/>
    </source>
</evidence>
<dbReference type="SUPFAM" id="SSF161098">
    <property type="entry name" value="MetI-like"/>
    <property type="match status" value="1"/>
</dbReference>
<organism evidence="9 10">
    <name type="scientific">Oryzicola mucosus</name>
    <dbReference type="NCBI Taxonomy" id="2767425"/>
    <lineage>
        <taxon>Bacteria</taxon>
        <taxon>Pseudomonadati</taxon>
        <taxon>Pseudomonadota</taxon>
        <taxon>Alphaproteobacteria</taxon>
        <taxon>Hyphomicrobiales</taxon>
        <taxon>Phyllobacteriaceae</taxon>
        <taxon>Oryzicola</taxon>
    </lineage>
</organism>
<comment type="subcellular location">
    <subcellularLocation>
        <location evidence="1 7">Cell membrane</location>
        <topology evidence="1 7">Multi-pass membrane protein</topology>
    </subcellularLocation>
</comment>
<evidence type="ECO:0000256" key="7">
    <source>
        <dbReference type="RuleBase" id="RU363032"/>
    </source>
</evidence>
<reference evidence="9" key="1">
    <citation type="submission" date="2020-09" db="EMBL/GenBank/DDBJ databases">
        <title>Genome seq and assembly of Tianweitania sp.</title>
        <authorList>
            <person name="Chhetri G."/>
        </authorList>
    </citation>
    <scope>NUCLEOTIDE SEQUENCE</scope>
    <source>
        <strain evidence="9">Rool2</strain>
    </source>
</reference>
<dbReference type="Pfam" id="PF00528">
    <property type="entry name" value="BPD_transp_1"/>
    <property type="match status" value="1"/>
</dbReference>
<proteinExistence type="inferred from homology"/>
<keyword evidence="10" id="KW-1185">Reference proteome</keyword>
<dbReference type="Gene3D" id="1.10.3720.10">
    <property type="entry name" value="MetI-like"/>
    <property type="match status" value="1"/>
</dbReference>
<gene>
    <name evidence="9" type="ORF">ICI42_04445</name>
</gene>
<protein>
    <submittedName>
        <fullName evidence="9">ABC transporter permease</fullName>
    </submittedName>
</protein>
<feature type="transmembrane region" description="Helical" evidence="7">
    <location>
        <begin position="176"/>
        <end position="199"/>
    </location>
</feature>
<dbReference type="InterPro" id="IPR000515">
    <property type="entry name" value="MetI-like"/>
</dbReference>
<dbReference type="GO" id="GO:0055085">
    <property type="term" value="P:transmembrane transport"/>
    <property type="evidence" value="ECO:0007669"/>
    <property type="project" value="InterPro"/>
</dbReference>
<comment type="similarity">
    <text evidence="7">Belongs to the binding-protein-dependent transport system permease family.</text>
</comment>
<feature type="transmembrane region" description="Helical" evidence="7">
    <location>
        <begin position="219"/>
        <end position="241"/>
    </location>
</feature>
<dbReference type="PROSITE" id="PS50928">
    <property type="entry name" value="ABC_TM1"/>
    <property type="match status" value="1"/>
</dbReference>
<dbReference type="PANTHER" id="PTHR30151:SF20">
    <property type="entry name" value="ABC TRANSPORTER PERMEASE PROTEIN HI_0355-RELATED"/>
    <property type="match status" value="1"/>
</dbReference>
<evidence type="ECO:0000256" key="6">
    <source>
        <dbReference type="ARBA" id="ARBA00023136"/>
    </source>
</evidence>
<keyword evidence="6 7" id="KW-0472">Membrane</keyword>
<keyword evidence="2 7" id="KW-0813">Transport</keyword>
<feature type="transmembrane region" description="Helical" evidence="7">
    <location>
        <begin position="57"/>
        <end position="84"/>
    </location>
</feature>
<evidence type="ECO:0000256" key="4">
    <source>
        <dbReference type="ARBA" id="ARBA00022692"/>
    </source>
</evidence>
<keyword evidence="3" id="KW-1003">Cell membrane</keyword>
<feature type="domain" description="ABC transmembrane type-1" evidence="8">
    <location>
        <begin position="58"/>
        <end position="242"/>
    </location>
</feature>
<comment type="caution">
    <text evidence="9">The sequence shown here is derived from an EMBL/GenBank/DDBJ whole genome shotgun (WGS) entry which is preliminary data.</text>
</comment>
<evidence type="ECO:0000313" key="9">
    <source>
        <dbReference type="EMBL" id="MBD0413898.1"/>
    </source>
</evidence>
<sequence length="254" mass="27085">MILDRVFRAIYPLIGLALILAAWQAYTQFFAVNRIILPSPMDVLVASNDNFGLLLRHLWPTLLECVLGFMLAMAIGVPVAVAVANSQILNLTLYPVLIAMQSVPKVAVAPIILVWFGLGIESKLAIAFLVAFFPVVVDTATGLRATPKGLLELAQSLRASPLQVFWKVQFPSALPFVFAGAKVAVTLTVIGAVIGEFVGSNEGLGNLLLTANSQLNSPLAWAALVWLSLLGMGLFGAVALAERIAMPWAKNGGH</sequence>